<dbReference type="GO" id="GO:0043130">
    <property type="term" value="F:ubiquitin binding"/>
    <property type="evidence" value="ECO:0007669"/>
    <property type="project" value="TreeGrafter"/>
</dbReference>
<name>A0AAN9I2M7_CLITE</name>
<evidence type="ECO:0000313" key="2">
    <source>
        <dbReference type="EMBL" id="KAK7263542.1"/>
    </source>
</evidence>
<dbReference type="Proteomes" id="UP001359559">
    <property type="component" value="Unassembled WGS sequence"/>
</dbReference>
<dbReference type="EMBL" id="JAYKXN010000008">
    <property type="protein sequence ID" value="KAK7263542.1"/>
    <property type="molecule type" value="Genomic_DNA"/>
</dbReference>
<dbReference type="CDD" id="cd17039">
    <property type="entry name" value="Ubl_ubiquitin_like"/>
    <property type="match status" value="1"/>
</dbReference>
<evidence type="ECO:0000313" key="3">
    <source>
        <dbReference type="Proteomes" id="UP001359559"/>
    </source>
</evidence>
<keyword evidence="3" id="KW-1185">Reference proteome</keyword>
<dbReference type="Gene3D" id="3.10.20.90">
    <property type="entry name" value="Phosphatidylinositol 3-kinase Catalytic Subunit, Chain A, domain 1"/>
    <property type="match status" value="1"/>
</dbReference>
<dbReference type="Pfam" id="PF00240">
    <property type="entry name" value="ubiquitin"/>
    <property type="match status" value="1"/>
</dbReference>
<dbReference type="InterPro" id="IPR029071">
    <property type="entry name" value="Ubiquitin-like_domsf"/>
</dbReference>
<accession>A0AAN9I2M7</accession>
<gene>
    <name evidence="2" type="ORF">RJT34_31134</name>
</gene>
<dbReference type="InterPro" id="IPR000626">
    <property type="entry name" value="Ubiquitin-like_dom"/>
</dbReference>
<dbReference type="PANTHER" id="PTHR10621">
    <property type="entry name" value="UV EXCISION REPAIR PROTEIN RAD23"/>
    <property type="match status" value="1"/>
</dbReference>
<dbReference type="GO" id="GO:0005829">
    <property type="term" value="C:cytosol"/>
    <property type="evidence" value="ECO:0007669"/>
    <property type="project" value="TreeGrafter"/>
</dbReference>
<sequence>MLLYRAMELVVENLTGTLFHVQVGYDATVQDLKREIGAQQKLPCDRLILVLDADHNPLISKEEETISLVDYGVQDGSHIYLFFNPIDDESNNHFVFSLPEFLLG</sequence>
<dbReference type="PROSITE" id="PS50053">
    <property type="entry name" value="UBIQUITIN_2"/>
    <property type="match status" value="1"/>
</dbReference>
<dbReference type="GO" id="GO:0070628">
    <property type="term" value="F:proteasome binding"/>
    <property type="evidence" value="ECO:0007669"/>
    <property type="project" value="TreeGrafter"/>
</dbReference>
<evidence type="ECO:0000259" key="1">
    <source>
        <dbReference type="PROSITE" id="PS50053"/>
    </source>
</evidence>
<feature type="domain" description="Ubiquitin-like" evidence="1">
    <location>
        <begin position="7"/>
        <end position="81"/>
    </location>
</feature>
<comment type="caution">
    <text evidence="2">The sequence shown here is derived from an EMBL/GenBank/DDBJ whole genome shotgun (WGS) entry which is preliminary data.</text>
</comment>
<organism evidence="2 3">
    <name type="scientific">Clitoria ternatea</name>
    <name type="common">Butterfly pea</name>
    <dbReference type="NCBI Taxonomy" id="43366"/>
    <lineage>
        <taxon>Eukaryota</taxon>
        <taxon>Viridiplantae</taxon>
        <taxon>Streptophyta</taxon>
        <taxon>Embryophyta</taxon>
        <taxon>Tracheophyta</taxon>
        <taxon>Spermatophyta</taxon>
        <taxon>Magnoliopsida</taxon>
        <taxon>eudicotyledons</taxon>
        <taxon>Gunneridae</taxon>
        <taxon>Pentapetalae</taxon>
        <taxon>rosids</taxon>
        <taxon>fabids</taxon>
        <taxon>Fabales</taxon>
        <taxon>Fabaceae</taxon>
        <taxon>Papilionoideae</taxon>
        <taxon>50 kb inversion clade</taxon>
        <taxon>NPAAA clade</taxon>
        <taxon>indigoferoid/millettioid clade</taxon>
        <taxon>Phaseoleae</taxon>
        <taxon>Clitoria</taxon>
    </lineage>
</organism>
<reference evidence="2 3" key="1">
    <citation type="submission" date="2024-01" db="EMBL/GenBank/DDBJ databases">
        <title>The genomes of 5 underutilized Papilionoideae crops provide insights into root nodulation and disease resistance.</title>
        <authorList>
            <person name="Yuan L."/>
        </authorList>
    </citation>
    <scope>NUCLEOTIDE SEQUENCE [LARGE SCALE GENOMIC DNA]</scope>
    <source>
        <strain evidence="2">LY-2023</strain>
        <tissue evidence="2">Leaf</tissue>
    </source>
</reference>
<proteinExistence type="predicted"/>
<dbReference type="SUPFAM" id="SSF54236">
    <property type="entry name" value="Ubiquitin-like"/>
    <property type="match status" value="1"/>
</dbReference>
<dbReference type="GO" id="GO:0031593">
    <property type="term" value="F:polyubiquitin modification-dependent protein binding"/>
    <property type="evidence" value="ECO:0007669"/>
    <property type="project" value="TreeGrafter"/>
</dbReference>
<dbReference type="AlphaFoldDB" id="A0AAN9I2M7"/>
<dbReference type="PANTHER" id="PTHR10621:SF61">
    <property type="entry name" value="UBIQUITIN FAMILY PROTEIN"/>
    <property type="match status" value="1"/>
</dbReference>
<protein>
    <recommendedName>
        <fullName evidence="1">Ubiquitin-like domain-containing protein</fullName>
    </recommendedName>
</protein>
<dbReference type="GO" id="GO:0005654">
    <property type="term" value="C:nucleoplasm"/>
    <property type="evidence" value="ECO:0007669"/>
    <property type="project" value="TreeGrafter"/>
</dbReference>
<dbReference type="GO" id="GO:0043161">
    <property type="term" value="P:proteasome-mediated ubiquitin-dependent protein catabolic process"/>
    <property type="evidence" value="ECO:0007669"/>
    <property type="project" value="TreeGrafter"/>
</dbReference>